<comment type="caution">
    <text evidence="2">The sequence shown here is derived from an EMBL/GenBank/DDBJ whole genome shotgun (WGS) entry which is preliminary data.</text>
</comment>
<evidence type="ECO:0000313" key="3">
    <source>
        <dbReference type="Proteomes" id="UP000193144"/>
    </source>
</evidence>
<dbReference type="AlphaFoldDB" id="A0A1Y1ZG90"/>
<dbReference type="Proteomes" id="UP000193144">
    <property type="component" value="Unassembled WGS sequence"/>
</dbReference>
<name>A0A1Y1ZG90_9PLEO</name>
<sequence length="346" mass="39578">MAGNQAQQVQPRPPIPTRKRSLSTSPEDIARKNARQDRSTTSAPHVQAPTHGESTTATAVSAKDSKSRVQSGRCFPFLDLPRELRDIIYHKIWMASLVVNIPHNHAMLSVRYCQAPPSLVEGDDCMQEDWFSLFAEACKVNGRDFCPFLPTWLLTHKTMLKEGMEQFLRQHPKWAALPLGIYTYPRQIDRRKTLPECTDLSKLPTWLLKSDKRCLDEALTQFRRQRKWVLGGHYSGPDWIEEGKLPPLLAPSTARSLVIHRDIDVPRDPNRIEVKFAADDMEKAWTTFASAMTSKRWPSVIGKFRHRLQRLSISLGYVDFTFPSLDDADMRTISELYHTIEKLGEG</sequence>
<evidence type="ECO:0000313" key="2">
    <source>
        <dbReference type="EMBL" id="ORY09278.1"/>
    </source>
</evidence>
<evidence type="ECO:0000256" key="1">
    <source>
        <dbReference type="SAM" id="MobiDB-lite"/>
    </source>
</evidence>
<gene>
    <name evidence="2" type="ORF">BCR34DRAFT_615889</name>
</gene>
<organism evidence="2 3">
    <name type="scientific">Clohesyomyces aquaticus</name>
    <dbReference type="NCBI Taxonomy" id="1231657"/>
    <lineage>
        <taxon>Eukaryota</taxon>
        <taxon>Fungi</taxon>
        <taxon>Dikarya</taxon>
        <taxon>Ascomycota</taxon>
        <taxon>Pezizomycotina</taxon>
        <taxon>Dothideomycetes</taxon>
        <taxon>Pleosporomycetidae</taxon>
        <taxon>Pleosporales</taxon>
        <taxon>Lindgomycetaceae</taxon>
        <taxon>Clohesyomyces</taxon>
    </lineage>
</organism>
<accession>A0A1Y1ZG90</accession>
<feature type="compositionally biased region" description="Basic and acidic residues" evidence="1">
    <location>
        <begin position="28"/>
        <end position="38"/>
    </location>
</feature>
<protein>
    <submittedName>
        <fullName evidence="2">Uncharacterized protein</fullName>
    </submittedName>
</protein>
<proteinExistence type="predicted"/>
<feature type="compositionally biased region" description="Polar residues" evidence="1">
    <location>
        <begin position="1"/>
        <end position="10"/>
    </location>
</feature>
<dbReference type="OrthoDB" id="3799620at2759"/>
<keyword evidence="3" id="KW-1185">Reference proteome</keyword>
<feature type="region of interest" description="Disordered" evidence="1">
    <location>
        <begin position="1"/>
        <end position="65"/>
    </location>
</feature>
<reference evidence="2 3" key="1">
    <citation type="submission" date="2016-07" db="EMBL/GenBank/DDBJ databases">
        <title>Pervasive Adenine N6-methylation of Active Genes in Fungi.</title>
        <authorList>
            <consortium name="DOE Joint Genome Institute"/>
            <person name="Mondo S.J."/>
            <person name="Dannebaum R.O."/>
            <person name="Kuo R.C."/>
            <person name="Labutti K."/>
            <person name="Haridas S."/>
            <person name="Kuo A."/>
            <person name="Salamov A."/>
            <person name="Ahrendt S.R."/>
            <person name="Lipzen A."/>
            <person name="Sullivan W."/>
            <person name="Andreopoulos W.B."/>
            <person name="Clum A."/>
            <person name="Lindquist E."/>
            <person name="Daum C."/>
            <person name="Ramamoorthy G.K."/>
            <person name="Gryganskyi A."/>
            <person name="Culley D."/>
            <person name="Magnuson J.K."/>
            <person name="James T.Y."/>
            <person name="O'Malley M.A."/>
            <person name="Stajich J.E."/>
            <person name="Spatafora J.W."/>
            <person name="Visel A."/>
            <person name="Grigoriev I.V."/>
        </authorList>
    </citation>
    <scope>NUCLEOTIDE SEQUENCE [LARGE SCALE GENOMIC DNA]</scope>
    <source>
        <strain evidence="2 3">CBS 115471</strain>
    </source>
</reference>
<dbReference type="EMBL" id="MCFA01000088">
    <property type="protein sequence ID" value="ORY09278.1"/>
    <property type="molecule type" value="Genomic_DNA"/>
</dbReference>